<keyword evidence="6 8" id="KW-0472">Membrane</keyword>
<feature type="chain" id="PRO_5023042450" description="TonB-dependent receptor" evidence="11">
    <location>
        <begin position="26"/>
        <end position="882"/>
    </location>
</feature>
<dbReference type="SUPFAM" id="SSF56935">
    <property type="entry name" value="Porins"/>
    <property type="match status" value="1"/>
</dbReference>
<comment type="subcellular location">
    <subcellularLocation>
        <location evidence="1 8">Cell outer membrane</location>
        <topology evidence="1 8">Multi-pass membrane protein</topology>
    </subcellularLocation>
</comment>
<evidence type="ECO:0000256" key="4">
    <source>
        <dbReference type="ARBA" id="ARBA00022692"/>
    </source>
</evidence>
<feature type="signal peptide" evidence="11">
    <location>
        <begin position="1"/>
        <end position="25"/>
    </location>
</feature>
<dbReference type="EMBL" id="BJLY01000003">
    <property type="protein sequence ID" value="GEB04211.1"/>
    <property type="molecule type" value="Genomic_DNA"/>
</dbReference>
<gene>
    <name evidence="14" type="ORF">GRO01_17870</name>
</gene>
<feature type="region of interest" description="Disordered" evidence="10">
    <location>
        <begin position="28"/>
        <end position="74"/>
    </location>
</feature>
<evidence type="ECO:0000313" key="14">
    <source>
        <dbReference type="EMBL" id="GEB04211.1"/>
    </source>
</evidence>
<evidence type="ECO:0000256" key="1">
    <source>
        <dbReference type="ARBA" id="ARBA00004571"/>
    </source>
</evidence>
<keyword evidence="2 8" id="KW-0813">Transport</keyword>
<evidence type="ECO:0000313" key="15">
    <source>
        <dbReference type="Proteomes" id="UP000320772"/>
    </source>
</evidence>
<dbReference type="InterPro" id="IPR037066">
    <property type="entry name" value="Plug_dom_sf"/>
</dbReference>
<proteinExistence type="inferred from homology"/>
<protein>
    <recommendedName>
        <fullName evidence="16">TonB-dependent receptor</fullName>
    </recommendedName>
</protein>
<keyword evidence="15" id="KW-1185">Reference proteome</keyword>
<keyword evidence="5 9" id="KW-0798">TonB box</keyword>
<evidence type="ECO:0000259" key="13">
    <source>
        <dbReference type="Pfam" id="PF07715"/>
    </source>
</evidence>
<evidence type="ECO:0000256" key="7">
    <source>
        <dbReference type="ARBA" id="ARBA00023237"/>
    </source>
</evidence>
<dbReference type="InterPro" id="IPR039426">
    <property type="entry name" value="TonB-dep_rcpt-like"/>
</dbReference>
<dbReference type="Gene3D" id="2.40.170.20">
    <property type="entry name" value="TonB-dependent receptor, beta-barrel domain"/>
    <property type="match status" value="1"/>
</dbReference>
<dbReference type="PROSITE" id="PS52016">
    <property type="entry name" value="TONB_DEPENDENT_REC_3"/>
    <property type="match status" value="1"/>
</dbReference>
<dbReference type="Gene3D" id="2.170.130.10">
    <property type="entry name" value="TonB-dependent receptor, plug domain"/>
    <property type="match status" value="1"/>
</dbReference>
<dbReference type="Proteomes" id="UP000320772">
    <property type="component" value="Unassembled WGS sequence"/>
</dbReference>
<keyword evidence="11" id="KW-0732">Signal</keyword>
<dbReference type="PANTHER" id="PTHR47234:SF3">
    <property type="entry name" value="SECRETIN_TONB SHORT N-TERMINAL DOMAIN-CONTAINING PROTEIN"/>
    <property type="match status" value="1"/>
</dbReference>
<reference evidence="14 15" key="1">
    <citation type="submission" date="2019-06" db="EMBL/GenBank/DDBJ databases">
        <title>Whole genome shotgun sequence of Gluconobacter roseus NBRC 3990.</title>
        <authorList>
            <person name="Hosoyama A."/>
            <person name="Uohara A."/>
            <person name="Ohji S."/>
            <person name="Ichikawa N."/>
        </authorList>
    </citation>
    <scope>NUCLEOTIDE SEQUENCE [LARGE SCALE GENOMIC DNA]</scope>
    <source>
        <strain evidence="14 15">NBRC 3990</strain>
    </source>
</reference>
<keyword evidence="7 8" id="KW-0998">Cell outer membrane</keyword>
<dbReference type="Pfam" id="PF00593">
    <property type="entry name" value="TonB_dep_Rec_b-barrel"/>
    <property type="match status" value="1"/>
</dbReference>
<dbReference type="Pfam" id="PF07715">
    <property type="entry name" value="Plug"/>
    <property type="match status" value="1"/>
</dbReference>
<dbReference type="AlphaFoldDB" id="A0A4Y3MAB9"/>
<keyword evidence="3 8" id="KW-1134">Transmembrane beta strand</keyword>
<name>A0A4Y3MAB9_9PROT</name>
<feature type="domain" description="TonB-dependent receptor plug" evidence="13">
    <location>
        <begin position="94"/>
        <end position="214"/>
    </location>
</feature>
<dbReference type="InterPro" id="IPR036942">
    <property type="entry name" value="Beta-barrel_TonB_sf"/>
</dbReference>
<evidence type="ECO:0000256" key="5">
    <source>
        <dbReference type="ARBA" id="ARBA00023077"/>
    </source>
</evidence>
<dbReference type="CDD" id="cd01347">
    <property type="entry name" value="ligand_gated_channel"/>
    <property type="match status" value="1"/>
</dbReference>
<organism evidence="14 15">
    <name type="scientific">Gluconobacter roseus NBRC 3990</name>
    <dbReference type="NCBI Taxonomy" id="1307950"/>
    <lineage>
        <taxon>Bacteria</taxon>
        <taxon>Pseudomonadati</taxon>
        <taxon>Pseudomonadota</taxon>
        <taxon>Alphaproteobacteria</taxon>
        <taxon>Acetobacterales</taxon>
        <taxon>Acetobacteraceae</taxon>
        <taxon>Gluconobacter</taxon>
    </lineage>
</organism>
<comment type="similarity">
    <text evidence="8 9">Belongs to the TonB-dependent receptor family.</text>
</comment>
<evidence type="ECO:0000256" key="8">
    <source>
        <dbReference type="PROSITE-ProRule" id="PRU01360"/>
    </source>
</evidence>
<evidence type="ECO:0000256" key="10">
    <source>
        <dbReference type="SAM" id="MobiDB-lite"/>
    </source>
</evidence>
<keyword evidence="4 8" id="KW-0812">Transmembrane</keyword>
<dbReference type="PANTHER" id="PTHR47234">
    <property type="match status" value="1"/>
</dbReference>
<dbReference type="InterPro" id="IPR012910">
    <property type="entry name" value="Plug_dom"/>
</dbReference>
<evidence type="ECO:0000256" key="11">
    <source>
        <dbReference type="SAM" id="SignalP"/>
    </source>
</evidence>
<evidence type="ECO:0000256" key="9">
    <source>
        <dbReference type="RuleBase" id="RU003357"/>
    </source>
</evidence>
<feature type="domain" description="TonB-dependent receptor-like beta-barrel" evidence="12">
    <location>
        <begin position="366"/>
        <end position="840"/>
    </location>
</feature>
<evidence type="ECO:0000256" key="6">
    <source>
        <dbReference type="ARBA" id="ARBA00023136"/>
    </source>
</evidence>
<dbReference type="InterPro" id="IPR000531">
    <property type="entry name" value="Beta-barrel_TonB"/>
</dbReference>
<sequence length="882" mass="95825">MKYRHRISLLMTTAVSVMPCMSAMAATTTTQPATRHHSAKPTSAAHTAARPATASTAKPVTAATPRRKKTDVNFTGEAETINVTTGTHATNRKARESTSPVTVVSAATLRRSGMLNLSDALTRTYASINVVAMGADSAALTSSIQMRGLGPNEVLVLVDGKRRHNTANITADAGPQFGSTGADLNTIPANAIDHIEVLEDGAAAMYGSDAIAGVVNIITKKQAHSIQTTVQTGANAYNGDGWQYKVGADGGVKWGSDGYLHLSGEVYHTDHMVVGARDHRLIGNWPTNANTTGYYNGIVPNAMNVPADSNKIMSTPEETRESLAIDFGKTITEGVNFYGLITYMHRHGEAYENYRTPVIAPTMYPAGFSPLETSEENDYAATLGLKGDNFFGFDWDLSTTYGADGNKIGNKNTANTGMLASTCSTDPTSSYYSTDGCGWSPNTTRAETYRMAQWTNNLDFRRHFNIANVVPMTLAFGGEHRLETYEIKAGTPPSYELGGTQGYAGLGPNSAGNWSRDIWAAYVDGDFHPLKHWDLDFAGRFEHYTDVGNTENGKVSTRYDVSKRIAIRGTISTGFRAPTLAEQHYSAMNVDPTGASGLLPVNSTAARILGASALKPERSVSASGGIVLEPVKNFHVEADVYQINLRDRIVGGGTVNGQPAIDAIEAMGYSLPLNSIIKDNVSAYYMTNGASTRTQGLDIKADYMFRFHNAGNLNLSMALDLNRTRLHHNGTDTSGNPLLNAQNIGYITTAYPRSKIILNAFYTVGKWDFNVRQTRYGQTTDMLTYSDWTDQTLTCPSGGKLAYSNSCFAQFKNTPRWLTDIEVGYRFNSHWHLAIGANNIFNVRPRRVPQINNSRGAQIYDQFSLQVPITGGYYYGRINANF</sequence>
<evidence type="ECO:0000256" key="2">
    <source>
        <dbReference type="ARBA" id="ARBA00022448"/>
    </source>
</evidence>
<evidence type="ECO:0008006" key="16">
    <source>
        <dbReference type="Google" id="ProtNLM"/>
    </source>
</evidence>
<dbReference type="GO" id="GO:0009279">
    <property type="term" value="C:cell outer membrane"/>
    <property type="evidence" value="ECO:0007669"/>
    <property type="project" value="UniProtKB-SubCell"/>
</dbReference>
<feature type="compositionally biased region" description="Low complexity" evidence="10">
    <location>
        <begin position="41"/>
        <end position="57"/>
    </location>
</feature>
<accession>A0A4Y3MAB9</accession>
<dbReference type="RefSeq" id="WP_062511011.1">
    <property type="nucleotide sequence ID" value="NZ_BAQZ01000047.1"/>
</dbReference>
<dbReference type="STRING" id="586239.AD943_11855"/>
<evidence type="ECO:0000259" key="12">
    <source>
        <dbReference type="Pfam" id="PF00593"/>
    </source>
</evidence>
<evidence type="ECO:0000256" key="3">
    <source>
        <dbReference type="ARBA" id="ARBA00022452"/>
    </source>
</evidence>
<comment type="caution">
    <text evidence="14">The sequence shown here is derived from an EMBL/GenBank/DDBJ whole genome shotgun (WGS) entry which is preliminary data.</text>
</comment>